<accession>A0A0R3WZH4</accession>
<feature type="compositionally biased region" description="Polar residues" evidence="1">
    <location>
        <begin position="1"/>
        <end position="11"/>
    </location>
</feature>
<reference evidence="2 3" key="2">
    <citation type="submission" date="2018-11" db="EMBL/GenBank/DDBJ databases">
        <authorList>
            <consortium name="Pathogen Informatics"/>
        </authorList>
    </citation>
    <scope>NUCLEOTIDE SEQUENCE [LARGE SCALE GENOMIC DNA]</scope>
</reference>
<dbReference type="Proteomes" id="UP000274429">
    <property type="component" value="Unassembled WGS sequence"/>
</dbReference>
<evidence type="ECO:0000313" key="2">
    <source>
        <dbReference type="EMBL" id="VDM30346.1"/>
    </source>
</evidence>
<organism evidence="4">
    <name type="scientific">Hydatigena taeniaeformis</name>
    <name type="common">Feline tapeworm</name>
    <name type="synonym">Taenia taeniaeformis</name>
    <dbReference type="NCBI Taxonomy" id="6205"/>
    <lineage>
        <taxon>Eukaryota</taxon>
        <taxon>Metazoa</taxon>
        <taxon>Spiralia</taxon>
        <taxon>Lophotrochozoa</taxon>
        <taxon>Platyhelminthes</taxon>
        <taxon>Cestoda</taxon>
        <taxon>Eucestoda</taxon>
        <taxon>Cyclophyllidea</taxon>
        <taxon>Taeniidae</taxon>
        <taxon>Hydatigera</taxon>
    </lineage>
</organism>
<feature type="region of interest" description="Disordered" evidence="1">
    <location>
        <begin position="84"/>
        <end position="110"/>
    </location>
</feature>
<evidence type="ECO:0000256" key="1">
    <source>
        <dbReference type="SAM" id="MobiDB-lite"/>
    </source>
</evidence>
<feature type="compositionally biased region" description="Pro residues" evidence="1">
    <location>
        <begin position="94"/>
        <end position="104"/>
    </location>
</feature>
<evidence type="ECO:0000313" key="4">
    <source>
        <dbReference type="WBParaSite" id="TTAC_0000619401-mRNA-1"/>
    </source>
</evidence>
<sequence>MRSTPRSSDSALTPPPIHSSTHPTTCHANTQHTRVRMRNAFQLTQVGNTAWAVERHTSFFPTLSSKLTLHSDVSALPPPCPALTSPPIASPRLAPFPLPSPPSSSLPYAPLSASPSLQSLRLANYEDSSCNEIDWW</sequence>
<protein>
    <submittedName>
        <fullName evidence="2 4">Uncharacterized protein</fullName>
    </submittedName>
</protein>
<dbReference type="WBParaSite" id="TTAC_0000619401-mRNA-1">
    <property type="protein sequence ID" value="TTAC_0000619401-mRNA-1"/>
    <property type="gene ID" value="TTAC_0000619401"/>
</dbReference>
<feature type="region of interest" description="Disordered" evidence="1">
    <location>
        <begin position="1"/>
        <end position="27"/>
    </location>
</feature>
<reference evidence="4" key="1">
    <citation type="submission" date="2017-02" db="UniProtKB">
        <authorList>
            <consortium name="WormBaseParasite"/>
        </authorList>
    </citation>
    <scope>IDENTIFICATION</scope>
</reference>
<feature type="compositionally biased region" description="Low complexity" evidence="1">
    <location>
        <begin position="84"/>
        <end position="93"/>
    </location>
</feature>
<dbReference type="EMBL" id="UYWX01020295">
    <property type="protein sequence ID" value="VDM30346.1"/>
    <property type="molecule type" value="Genomic_DNA"/>
</dbReference>
<evidence type="ECO:0000313" key="3">
    <source>
        <dbReference type="Proteomes" id="UP000274429"/>
    </source>
</evidence>
<keyword evidence="3" id="KW-1185">Reference proteome</keyword>
<name>A0A0R3WZH4_HYDTA</name>
<proteinExistence type="predicted"/>
<dbReference type="AlphaFoldDB" id="A0A0R3WZH4"/>
<gene>
    <name evidence="2" type="ORF">TTAC_LOCUS6179</name>
</gene>